<dbReference type="PRINTS" id="PR01050">
    <property type="entry name" value="PYRUVTKNASE"/>
</dbReference>
<evidence type="ECO:0000256" key="2">
    <source>
        <dbReference type="ARBA" id="ARBA00001958"/>
    </source>
</evidence>
<keyword evidence="23" id="KW-1185">Reference proteome</keyword>
<dbReference type="InterPro" id="IPR018209">
    <property type="entry name" value="Pyrv_Knase_AS"/>
</dbReference>
<evidence type="ECO:0000256" key="17">
    <source>
        <dbReference type="RuleBase" id="RU000504"/>
    </source>
</evidence>
<keyword evidence="10" id="KW-0547">Nucleotide-binding</keyword>
<comment type="similarity">
    <text evidence="4 17">Belongs to the pyruvate kinase family.</text>
</comment>
<dbReference type="InterPro" id="IPR011037">
    <property type="entry name" value="Pyrv_Knase-like_insert_dom_sf"/>
</dbReference>
<dbReference type="Pfam" id="PF00224">
    <property type="entry name" value="PK"/>
    <property type="match status" value="1"/>
</dbReference>
<comment type="caution">
    <text evidence="20">The sequence shown here is derived from an EMBL/GenBank/DDBJ whole genome shotgun (WGS) entry which is preliminary data.</text>
</comment>
<evidence type="ECO:0000256" key="11">
    <source>
        <dbReference type="ARBA" id="ARBA00022777"/>
    </source>
</evidence>
<keyword evidence="8 17" id="KW-0808">Transferase</keyword>
<keyword evidence="13 17" id="KW-0460">Magnesium</keyword>
<sequence length="470" mass="51424">MRRTKIVCTLGPACRSPEMLTSLIRAGADVIRLNAAHGDHDTFRADMERIRSISRKMSKVVAIMFDLQGPRIRTGEMVSGGVLLREGEEVVLTSRPVVGTKGLISLSYPHLAQDVRKGAKILLDDGLLELEVEEKKDDEVKCRVITGGILESHKGVNLPNISLSISSVTDKDIDDLLFALDNDVDWVAMSFVRKAEDIAVLKDAAREKGFEVKIVAKIEKHEAVRNIDEIIEAADAVMVARGDLGVEMATEKVPIIQKKILEESIRAGRPVIVATQMLDSMIRNPRPTRAEASDVANAIFDWTDATMLSGETAIGKYPVDAVKTMDKIIRSAEAILDYKEDLERKSSLPHRTMTDAISFACREIARDLQAAAIITATQSGYTARQISKYRPPSPIIACSPDPKVVNQLVLSWGVTPLLVRPSRNIDDMLDIAATAALEARQVKKGDTVVITAGVLVNVPGTTNLIKVHQI</sequence>
<evidence type="ECO:0000313" key="20">
    <source>
        <dbReference type="EMBL" id="GFP19108.1"/>
    </source>
</evidence>
<dbReference type="AlphaFoldDB" id="A0A6V8NFW6"/>
<dbReference type="FunFam" id="2.40.33.10:FF:000001">
    <property type="entry name" value="Pyruvate kinase"/>
    <property type="match status" value="1"/>
</dbReference>
<dbReference type="Proteomes" id="UP000588083">
    <property type="component" value="Unassembled WGS sequence"/>
</dbReference>
<dbReference type="EMBL" id="BLRZ01000015">
    <property type="protein sequence ID" value="GFP29570.1"/>
    <property type="molecule type" value="Genomic_DNA"/>
</dbReference>
<evidence type="ECO:0000256" key="14">
    <source>
        <dbReference type="ARBA" id="ARBA00023152"/>
    </source>
</evidence>
<dbReference type="UniPathway" id="UPA00109">
    <property type="reaction ID" value="UER00188"/>
</dbReference>
<dbReference type="EC" id="2.7.1.40" evidence="6 16"/>
<evidence type="ECO:0000256" key="3">
    <source>
        <dbReference type="ARBA" id="ARBA00004997"/>
    </source>
</evidence>
<dbReference type="Proteomes" id="UP000574717">
    <property type="component" value="Unassembled WGS sequence"/>
</dbReference>
<dbReference type="NCBIfam" id="TIGR01064">
    <property type="entry name" value="pyruv_kin"/>
    <property type="match status" value="1"/>
</dbReference>
<dbReference type="SUPFAM" id="SSF51621">
    <property type="entry name" value="Phosphoenolpyruvate/pyruvate domain"/>
    <property type="match status" value="1"/>
</dbReference>
<comment type="cofactor">
    <cofactor evidence="2">
        <name>K(+)</name>
        <dbReference type="ChEBI" id="CHEBI:29103"/>
    </cofactor>
</comment>
<dbReference type="Pfam" id="PF02887">
    <property type="entry name" value="PK_C"/>
    <property type="match status" value="1"/>
</dbReference>
<evidence type="ECO:0000313" key="23">
    <source>
        <dbReference type="Proteomes" id="UP000588083"/>
    </source>
</evidence>
<organism evidence="20 22">
    <name type="scientific">Candidatus Hakubella thermalkaliphila</name>
    <dbReference type="NCBI Taxonomy" id="2754717"/>
    <lineage>
        <taxon>Bacteria</taxon>
        <taxon>Bacillati</taxon>
        <taxon>Actinomycetota</taxon>
        <taxon>Actinomycetota incertae sedis</taxon>
        <taxon>Candidatus Hakubellales</taxon>
        <taxon>Candidatus Hakubellaceae</taxon>
        <taxon>Candidatus Hakubella</taxon>
    </lineage>
</organism>
<comment type="subunit">
    <text evidence="5">Homotetramer.</text>
</comment>
<dbReference type="SUPFAM" id="SSF52935">
    <property type="entry name" value="PK C-terminal domain-like"/>
    <property type="match status" value="1"/>
</dbReference>
<dbReference type="PROSITE" id="PS00110">
    <property type="entry name" value="PYRUVATE_KINASE"/>
    <property type="match status" value="1"/>
</dbReference>
<evidence type="ECO:0000259" key="18">
    <source>
        <dbReference type="Pfam" id="PF00224"/>
    </source>
</evidence>
<evidence type="ECO:0000256" key="7">
    <source>
        <dbReference type="ARBA" id="ARBA00018587"/>
    </source>
</evidence>
<evidence type="ECO:0000256" key="6">
    <source>
        <dbReference type="ARBA" id="ARBA00012142"/>
    </source>
</evidence>
<keyword evidence="11 17" id="KW-0418">Kinase</keyword>
<gene>
    <name evidence="20" type="ORF">HKBW3S03_00612</name>
    <name evidence="21" type="ORF">HKBW3S34_00490</name>
</gene>
<dbReference type="InterPro" id="IPR040442">
    <property type="entry name" value="Pyrv_kinase-like_dom_sf"/>
</dbReference>
<proteinExistence type="inferred from homology"/>
<evidence type="ECO:0000256" key="12">
    <source>
        <dbReference type="ARBA" id="ARBA00022840"/>
    </source>
</evidence>
<evidence type="ECO:0000256" key="13">
    <source>
        <dbReference type="ARBA" id="ARBA00022842"/>
    </source>
</evidence>
<dbReference type="GO" id="GO:0016301">
    <property type="term" value="F:kinase activity"/>
    <property type="evidence" value="ECO:0007669"/>
    <property type="project" value="UniProtKB-KW"/>
</dbReference>
<dbReference type="Gene3D" id="3.40.1380.20">
    <property type="entry name" value="Pyruvate kinase, C-terminal domain"/>
    <property type="match status" value="1"/>
</dbReference>
<evidence type="ECO:0000256" key="1">
    <source>
        <dbReference type="ARBA" id="ARBA00001946"/>
    </source>
</evidence>
<dbReference type="NCBIfam" id="NF004978">
    <property type="entry name" value="PRK06354.1"/>
    <property type="match status" value="1"/>
</dbReference>
<evidence type="ECO:0000256" key="5">
    <source>
        <dbReference type="ARBA" id="ARBA00011881"/>
    </source>
</evidence>
<dbReference type="Gene3D" id="2.40.33.10">
    <property type="entry name" value="PK beta-barrel domain-like"/>
    <property type="match status" value="1"/>
</dbReference>
<comment type="pathway">
    <text evidence="3 17">Carbohydrate degradation; glycolysis; pyruvate from D-glyceraldehyde 3-phosphate: step 5/5.</text>
</comment>
<dbReference type="GO" id="GO:0005524">
    <property type="term" value="F:ATP binding"/>
    <property type="evidence" value="ECO:0007669"/>
    <property type="project" value="UniProtKB-KW"/>
</dbReference>
<dbReference type="NCBIfam" id="NF004491">
    <property type="entry name" value="PRK05826.1"/>
    <property type="match status" value="1"/>
</dbReference>
<dbReference type="GO" id="GO:0030955">
    <property type="term" value="F:potassium ion binding"/>
    <property type="evidence" value="ECO:0007669"/>
    <property type="project" value="UniProtKB-UniRule"/>
</dbReference>
<evidence type="ECO:0000313" key="22">
    <source>
        <dbReference type="Proteomes" id="UP000574717"/>
    </source>
</evidence>
<dbReference type="InterPro" id="IPR015813">
    <property type="entry name" value="Pyrv/PenolPyrv_kinase-like_dom"/>
</dbReference>
<evidence type="ECO:0000259" key="19">
    <source>
        <dbReference type="Pfam" id="PF02887"/>
    </source>
</evidence>
<keyword evidence="15 20" id="KW-0670">Pyruvate</keyword>
<evidence type="ECO:0000313" key="21">
    <source>
        <dbReference type="EMBL" id="GFP29570.1"/>
    </source>
</evidence>
<evidence type="ECO:0000256" key="16">
    <source>
        <dbReference type="NCBIfam" id="TIGR01064"/>
    </source>
</evidence>
<dbReference type="GO" id="GO:0000287">
    <property type="term" value="F:magnesium ion binding"/>
    <property type="evidence" value="ECO:0007669"/>
    <property type="project" value="UniProtKB-UniRule"/>
</dbReference>
<dbReference type="InterPro" id="IPR015806">
    <property type="entry name" value="Pyrv_Knase_insert_dom_sf"/>
</dbReference>
<dbReference type="GO" id="GO:0004743">
    <property type="term" value="F:pyruvate kinase activity"/>
    <property type="evidence" value="ECO:0007669"/>
    <property type="project" value="UniProtKB-UniRule"/>
</dbReference>
<evidence type="ECO:0000256" key="15">
    <source>
        <dbReference type="ARBA" id="ARBA00023317"/>
    </source>
</evidence>
<dbReference type="SUPFAM" id="SSF50800">
    <property type="entry name" value="PK beta-barrel domain-like"/>
    <property type="match status" value="1"/>
</dbReference>
<dbReference type="Gene3D" id="3.20.20.60">
    <property type="entry name" value="Phosphoenolpyruvate-binding domains"/>
    <property type="match status" value="1"/>
</dbReference>
<dbReference type="EMBL" id="BLRU01000037">
    <property type="protein sequence ID" value="GFP19108.1"/>
    <property type="molecule type" value="Genomic_DNA"/>
</dbReference>
<comment type="cofactor">
    <cofactor evidence="1">
        <name>Mg(2+)</name>
        <dbReference type="ChEBI" id="CHEBI:18420"/>
    </cofactor>
</comment>
<dbReference type="RefSeq" id="WP_176236837.1">
    <property type="nucleotide sequence ID" value="NZ_BLRU01000037.1"/>
</dbReference>
<protein>
    <recommendedName>
        <fullName evidence="7 16">Pyruvate kinase</fullName>
        <ecNumber evidence="6 16">2.7.1.40</ecNumber>
    </recommendedName>
</protein>
<keyword evidence="14 17" id="KW-0324">Glycolysis</keyword>
<name>A0A6V8NFW6_9ACTN</name>
<evidence type="ECO:0000256" key="9">
    <source>
        <dbReference type="ARBA" id="ARBA00022723"/>
    </source>
</evidence>
<evidence type="ECO:0000256" key="10">
    <source>
        <dbReference type="ARBA" id="ARBA00022741"/>
    </source>
</evidence>
<accession>A0A6V8NFW6</accession>
<keyword evidence="12" id="KW-0067">ATP-binding</keyword>
<dbReference type="FunFam" id="3.20.20.60:FF:000025">
    <property type="entry name" value="Pyruvate kinase"/>
    <property type="match status" value="1"/>
</dbReference>
<evidence type="ECO:0000256" key="4">
    <source>
        <dbReference type="ARBA" id="ARBA00008663"/>
    </source>
</evidence>
<keyword evidence="9" id="KW-0479">Metal-binding</keyword>
<dbReference type="InterPro" id="IPR015795">
    <property type="entry name" value="Pyrv_Knase_C"/>
</dbReference>
<dbReference type="PANTHER" id="PTHR11817">
    <property type="entry name" value="PYRUVATE KINASE"/>
    <property type="match status" value="1"/>
</dbReference>
<reference evidence="22 23" key="1">
    <citation type="journal article" date="2020" name="Front. Microbiol.">
        <title>Single-cell genomics of novel Actinobacteria with the Wood-Ljungdahl pathway discovered in a serpentinizing system.</title>
        <authorList>
            <person name="Merino N."/>
            <person name="Kawai M."/>
            <person name="Boyd E.S."/>
            <person name="Colman D.R."/>
            <person name="McGlynn S.E."/>
            <person name="Nealson K.H."/>
            <person name="Kurokawa K."/>
            <person name="Hongoh Y."/>
        </authorList>
    </citation>
    <scope>NUCLEOTIDE SEQUENCE [LARGE SCALE GENOMIC DNA]</scope>
    <source>
        <strain evidence="20 22">S03</strain>
        <strain evidence="21 23">S34</strain>
    </source>
</reference>
<dbReference type="InterPro" id="IPR001697">
    <property type="entry name" value="Pyr_Knase"/>
</dbReference>
<dbReference type="InterPro" id="IPR036918">
    <property type="entry name" value="Pyrv_Knase_C_sf"/>
</dbReference>
<feature type="domain" description="Pyruvate kinase C-terminal" evidence="19">
    <location>
        <begin position="355"/>
        <end position="468"/>
    </location>
</feature>
<comment type="catalytic activity">
    <reaction evidence="17">
        <text>pyruvate + ATP = phosphoenolpyruvate + ADP + H(+)</text>
        <dbReference type="Rhea" id="RHEA:18157"/>
        <dbReference type="ChEBI" id="CHEBI:15361"/>
        <dbReference type="ChEBI" id="CHEBI:15378"/>
        <dbReference type="ChEBI" id="CHEBI:30616"/>
        <dbReference type="ChEBI" id="CHEBI:58702"/>
        <dbReference type="ChEBI" id="CHEBI:456216"/>
        <dbReference type="EC" id="2.7.1.40"/>
    </reaction>
</comment>
<feature type="domain" description="Pyruvate kinase barrel" evidence="18">
    <location>
        <begin position="1"/>
        <end position="322"/>
    </location>
</feature>
<dbReference type="InterPro" id="IPR015793">
    <property type="entry name" value="Pyrv_Knase_brl"/>
</dbReference>
<evidence type="ECO:0000256" key="8">
    <source>
        <dbReference type="ARBA" id="ARBA00022679"/>
    </source>
</evidence>